<sequence length="248" mass="27573">MADNRILASVNGINITAADVQSAIMGMGQRGQSLMNPQGEKMVLEQLINRALLLAAARKDLIEFDPEFKAQLAAVKDELMTKFEINRAIKDVKITDAEVKEYFDAHPEQFDRGATVNASHILVDSEDKANGIKAQLENGEVTFEEAAKRYSTCPSKENGGNLGEFGKGQMVKEFEDAAFALEPGKVSDPVKTQFGYHIIKVLSKSDSSALTFDEVKDQLKEELLAEKQRKAYESRINQLKILFPVDRF</sequence>
<dbReference type="InterPro" id="IPR027304">
    <property type="entry name" value="Trigger_fact/SurA_dom_sf"/>
</dbReference>
<evidence type="ECO:0000313" key="5">
    <source>
        <dbReference type="Proteomes" id="UP000017938"/>
    </source>
</evidence>
<dbReference type="Proteomes" id="UP001139365">
    <property type="component" value="Unassembled WGS sequence"/>
</dbReference>
<dbReference type="InterPro" id="IPR046357">
    <property type="entry name" value="PPIase_dom_sf"/>
</dbReference>
<accession>R6U0J8</accession>
<dbReference type="PROSITE" id="PS01096">
    <property type="entry name" value="PPIC_PPIASE_1"/>
    <property type="match status" value="1"/>
</dbReference>
<keyword evidence="1 3" id="KW-0413">Isomerase</keyword>
<gene>
    <name evidence="3" type="ORF">BN580_01878</name>
    <name evidence="4" type="ORF">MR241_04840</name>
</gene>
<comment type="caution">
    <text evidence="3">The sequence shown here is derived from an EMBL/GenBank/DDBJ whole genome shotgun (WGS) entry which is preliminary data.</text>
</comment>
<proteinExistence type="predicted"/>
<protein>
    <submittedName>
        <fullName evidence="3">Peptidil-prolyl cis-trans isomerase</fullName>
    </submittedName>
    <submittedName>
        <fullName evidence="4">Peptidylprolyl isomerase</fullName>
        <ecNumber evidence="4">5.2.1.8</ecNumber>
    </submittedName>
</protein>
<evidence type="ECO:0000313" key="4">
    <source>
        <dbReference type="EMBL" id="MCI5755602.1"/>
    </source>
</evidence>
<keyword evidence="1" id="KW-0697">Rotamase</keyword>
<dbReference type="STRING" id="1263015.BN580_01878"/>
<dbReference type="PANTHER" id="PTHR47245">
    <property type="entry name" value="PEPTIDYLPROLYL ISOMERASE"/>
    <property type="match status" value="1"/>
</dbReference>
<dbReference type="EMBL" id="CBFW010000307">
    <property type="protein sequence ID" value="CDC75614.1"/>
    <property type="molecule type" value="Genomic_DNA"/>
</dbReference>
<dbReference type="Gene3D" id="3.10.50.40">
    <property type="match status" value="1"/>
</dbReference>
<evidence type="ECO:0000256" key="1">
    <source>
        <dbReference type="PROSITE-ProRule" id="PRU00278"/>
    </source>
</evidence>
<dbReference type="AlphaFoldDB" id="R6U0J8"/>
<dbReference type="Gene3D" id="1.10.8.1040">
    <property type="match status" value="1"/>
</dbReference>
<dbReference type="EMBL" id="JALEMU010000073">
    <property type="protein sequence ID" value="MCI5755602.1"/>
    <property type="molecule type" value="Genomic_DNA"/>
</dbReference>
<evidence type="ECO:0000313" key="3">
    <source>
        <dbReference type="EMBL" id="CDC75614.1"/>
    </source>
</evidence>
<feature type="domain" description="PpiC" evidence="2">
    <location>
        <begin position="113"/>
        <end position="203"/>
    </location>
</feature>
<dbReference type="InterPro" id="IPR050245">
    <property type="entry name" value="PrsA_foldase"/>
</dbReference>
<dbReference type="GO" id="GO:0003755">
    <property type="term" value="F:peptidyl-prolyl cis-trans isomerase activity"/>
    <property type="evidence" value="ECO:0007669"/>
    <property type="project" value="UniProtKB-KW"/>
</dbReference>
<organism evidence="3 5">
    <name type="scientific">Candidatus Colimorpha enterica</name>
    <dbReference type="NCBI Taxonomy" id="3083063"/>
    <lineage>
        <taxon>Bacteria</taxon>
        <taxon>Pseudomonadati</taxon>
        <taxon>Bacteroidota</taxon>
        <taxon>Bacteroidia</taxon>
        <taxon>Bacteroidales</taxon>
        <taxon>Candidatus Colimorpha</taxon>
    </lineage>
</organism>
<name>R6U0J8_9BACT</name>
<dbReference type="Pfam" id="PF00639">
    <property type="entry name" value="Rotamase"/>
    <property type="match status" value="1"/>
</dbReference>
<dbReference type="Proteomes" id="UP000017938">
    <property type="component" value="Unassembled WGS sequence"/>
</dbReference>
<dbReference type="SUPFAM" id="SSF54534">
    <property type="entry name" value="FKBP-like"/>
    <property type="match status" value="1"/>
</dbReference>
<dbReference type="InterPro" id="IPR000297">
    <property type="entry name" value="PPIase_PpiC"/>
</dbReference>
<evidence type="ECO:0000259" key="2">
    <source>
        <dbReference type="PROSITE" id="PS50198"/>
    </source>
</evidence>
<dbReference type="PROSITE" id="PS50198">
    <property type="entry name" value="PPIC_PPIASE_2"/>
    <property type="match status" value="1"/>
</dbReference>
<reference evidence="3" key="1">
    <citation type="submission" date="2012-11" db="EMBL/GenBank/DDBJ databases">
        <title>Dependencies among metagenomic species, viruses, plasmids and units of genetic variation.</title>
        <authorList>
            <person name="Nielsen H.B."/>
            <person name="Almeida M."/>
            <person name="Juncker A.S."/>
            <person name="Rasmussen S."/>
            <person name="Li J."/>
            <person name="Sunagawa S."/>
            <person name="Plichta D."/>
            <person name="Gautier L."/>
            <person name="Le Chatelier E."/>
            <person name="Peletier E."/>
            <person name="Bonde I."/>
            <person name="Nielsen T."/>
            <person name="Manichanh C."/>
            <person name="Arumugam M."/>
            <person name="Batto J."/>
            <person name="Santos M.B.Q.D."/>
            <person name="Blom N."/>
            <person name="Borruel N."/>
            <person name="Burgdorf K.S."/>
            <person name="Boumezbeur F."/>
            <person name="Casellas F."/>
            <person name="Dore J."/>
            <person name="Guarner F."/>
            <person name="Hansen T."/>
            <person name="Hildebrand F."/>
            <person name="Kaas R.S."/>
            <person name="Kennedy S."/>
            <person name="Kristiansen K."/>
            <person name="Kultima J.R."/>
            <person name="Leonard P."/>
            <person name="Levenez F."/>
            <person name="Lund O."/>
            <person name="Moumen B."/>
            <person name="Le Paslier D."/>
            <person name="Pons N."/>
            <person name="Pedersen O."/>
            <person name="Prifti E."/>
            <person name="Qin J."/>
            <person name="Raes J."/>
            <person name="Tap J."/>
            <person name="Tims S."/>
            <person name="Ussery D.W."/>
            <person name="Yamada T."/>
            <person name="MetaHit consortium"/>
            <person name="Renault P."/>
            <person name="Sicheritz-Ponten T."/>
            <person name="Bork P."/>
            <person name="Wang J."/>
            <person name="Brunak S."/>
            <person name="Ehrlich S.D."/>
        </authorList>
    </citation>
    <scope>NUCLEOTIDE SEQUENCE [LARGE SCALE GENOMIC DNA]</scope>
</reference>
<evidence type="ECO:0000313" key="6">
    <source>
        <dbReference type="Proteomes" id="UP001139365"/>
    </source>
</evidence>
<dbReference type="EC" id="5.2.1.8" evidence="4"/>
<dbReference type="InterPro" id="IPR023058">
    <property type="entry name" value="PPIase_PpiC_CS"/>
</dbReference>
<reference evidence="4 6" key="2">
    <citation type="submission" date="2022-03" db="EMBL/GenBank/DDBJ databases">
        <title>Metagenome-assembled genomes from swine fecal metagenomes.</title>
        <authorList>
            <person name="Holman D.B."/>
            <person name="Kommadath A."/>
        </authorList>
    </citation>
    <scope>NUCLEOTIDE SEQUENCE [LARGE SCALE GENOMIC DNA]</scope>
    <source>
        <strain evidence="4">SUG147</strain>
    </source>
</reference>
<dbReference type="SUPFAM" id="SSF109998">
    <property type="entry name" value="Triger factor/SurA peptide-binding domain-like"/>
    <property type="match status" value="1"/>
</dbReference>
<dbReference type="PANTHER" id="PTHR47245:SF2">
    <property type="entry name" value="PEPTIDYL-PROLYL CIS-TRANS ISOMERASE HP_0175-RELATED"/>
    <property type="match status" value="1"/>
</dbReference>